<dbReference type="Proteomes" id="UP000503540">
    <property type="component" value="Chromosome"/>
</dbReference>
<evidence type="ECO:0000313" key="2">
    <source>
        <dbReference type="Proteomes" id="UP000503540"/>
    </source>
</evidence>
<protein>
    <submittedName>
        <fullName evidence="1">Uncharacterized protein</fullName>
    </submittedName>
</protein>
<dbReference type="RefSeq" id="WP_167475385.1">
    <property type="nucleotide sequence ID" value="NZ_CP046172.1"/>
</dbReference>
<name>A0A6G9YHS0_9NOCA</name>
<dbReference type="AlphaFoldDB" id="A0A6G9YHS0"/>
<proteinExistence type="predicted"/>
<organism evidence="1 2">
    <name type="scientific">Nocardia arthritidis</name>
    <dbReference type="NCBI Taxonomy" id="228602"/>
    <lineage>
        <taxon>Bacteria</taxon>
        <taxon>Bacillati</taxon>
        <taxon>Actinomycetota</taxon>
        <taxon>Actinomycetes</taxon>
        <taxon>Mycobacteriales</taxon>
        <taxon>Nocardiaceae</taxon>
        <taxon>Nocardia</taxon>
    </lineage>
</organism>
<accession>A0A6G9YHS0</accession>
<evidence type="ECO:0000313" key="1">
    <source>
        <dbReference type="EMBL" id="QIS12748.1"/>
    </source>
</evidence>
<reference evidence="1 2" key="1">
    <citation type="journal article" date="2019" name="ACS Chem. Biol.">
        <title>Identification and Mobilization of a Cryptic Antibiotic Biosynthesis Gene Locus from a Human-Pathogenic Nocardia Isolate.</title>
        <authorList>
            <person name="Herisse M."/>
            <person name="Ishida K."/>
            <person name="Porter J.L."/>
            <person name="Howden B."/>
            <person name="Hertweck C."/>
            <person name="Stinear T.P."/>
            <person name="Pidot S.J."/>
        </authorList>
    </citation>
    <scope>NUCLEOTIDE SEQUENCE [LARGE SCALE GENOMIC DNA]</scope>
    <source>
        <strain evidence="1 2">AUSMDU00012717</strain>
    </source>
</reference>
<keyword evidence="2" id="KW-1185">Reference proteome</keyword>
<sequence length="79" mass="8936">MAQPKYEDESVGRMDYELAARALINHARDMQVSVVTPDGGRSWDIQLKNDGDYSSRHDAENVANYLRQLVARLAELEGQ</sequence>
<gene>
    <name evidence="1" type="ORF">F5544_24465</name>
</gene>
<dbReference type="EMBL" id="CP046172">
    <property type="protein sequence ID" value="QIS12748.1"/>
    <property type="molecule type" value="Genomic_DNA"/>
</dbReference>
<dbReference type="KEGG" id="nah:F5544_24465"/>